<sequence>VLLKHTSSLPKYSRSNIPRLSGHTWTCKIPFYILLNGLSVFWDWNASKFVAAYISLPVFLVLFIGYKLRYKTKITPLAELDFVSNIPTLEETGDEELLLEKTSFTKQLRELI</sequence>
<dbReference type="PANTHER" id="PTHR43341:SF4">
    <property type="entry name" value="ARGININE PERMEASE CAN1-RELATED"/>
    <property type="match status" value="1"/>
</dbReference>
<dbReference type="GO" id="GO:0016020">
    <property type="term" value="C:membrane"/>
    <property type="evidence" value="ECO:0007669"/>
    <property type="project" value="TreeGrafter"/>
</dbReference>
<dbReference type="PANTHER" id="PTHR43341">
    <property type="entry name" value="AMINO ACID PERMEASE"/>
    <property type="match status" value="1"/>
</dbReference>
<proteinExistence type="predicted"/>
<protein>
    <recommendedName>
        <fullName evidence="4">Amino acid permease/ SLC12A domain-containing protein</fullName>
    </recommendedName>
</protein>
<comment type="caution">
    <text evidence="2">The sequence shown here is derived from an EMBL/GenBank/DDBJ whole genome shotgun (WGS) entry which is preliminary data.</text>
</comment>
<evidence type="ECO:0000256" key="1">
    <source>
        <dbReference type="SAM" id="Phobius"/>
    </source>
</evidence>
<dbReference type="InterPro" id="IPR050524">
    <property type="entry name" value="APC_YAT"/>
</dbReference>
<keyword evidence="1" id="KW-0812">Transmembrane</keyword>
<evidence type="ECO:0008006" key="4">
    <source>
        <dbReference type="Google" id="ProtNLM"/>
    </source>
</evidence>
<gene>
    <name evidence="2" type="ORF">L210DRAFT_3755704</name>
</gene>
<evidence type="ECO:0000313" key="2">
    <source>
        <dbReference type="EMBL" id="KAF8452683.1"/>
    </source>
</evidence>
<organism evidence="2 3">
    <name type="scientific">Boletus edulis BED1</name>
    <dbReference type="NCBI Taxonomy" id="1328754"/>
    <lineage>
        <taxon>Eukaryota</taxon>
        <taxon>Fungi</taxon>
        <taxon>Dikarya</taxon>
        <taxon>Basidiomycota</taxon>
        <taxon>Agaricomycotina</taxon>
        <taxon>Agaricomycetes</taxon>
        <taxon>Agaricomycetidae</taxon>
        <taxon>Boletales</taxon>
        <taxon>Boletineae</taxon>
        <taxon>Boletaceae</taxon>
        <taxon>Boletoideae</taxon>
        <taxon>Boletus</taxon>
    </lineage>
</organism>
<name>A0AAD4CAF9_BOLED</name>
<feature type="transmembrane region" description="Helical" evidence="1">
    <location>
        <begin position="49"/>
        <end position="66"/>
    </location>
</feature>
<reference evidence="2" key="1">
    <citation type="submission" date="2019-10" db="EMBL/GenBank/DDBJ databases">
        <authorList>
            <consortium name="DOE Joint Genome Institute"/>
            <person name="Kuo A."/>
            <person name="Miyauchi S."/>
            <person name="Kiss E."/>
            <person name="Drula E."/>
            <person name="Kohler A."/>
            <person name="Sanchez-Garcia M."/>
            <person name="Andreopoulos B."/>
            <person name="Barry K.W."/>
            <person name="Bonito G."/>
            <person name="Buee M."/>
            <person name="Carver A."/>
            <person name="Chen C."/>
            <person name="Cichocki N."/>
            <person name="Clum A."/>
            <person name="Culley D."/>
            <person name="Crous P.W."/>
            <person name="Fauchery L."/>
            <person name="Girlanda M."/>
            <person name="Hayes R."/>
            <person name="Keri Z."/>
            <person name="LaButti K."/>
            <person name="Lipzen A."/>
            <person name="Lombard V."/>
            <person name="Magnuson J."/>
            <person name="Maillard F."/>
            <person name="Morin E."/>
            <person name="Murat C."/>
            <person name="Nolan M."/>
            <person name="Ohm R."/>
            <person name="Pangilinan J."/>
            <person name="Pereira M."/>
            <person name="Perotto S."/>
            <person name="Peter M."/>
            <person name="Riley R."/>
            <person name="Sitrit Y."/>
            <person name="Stielow B."/>
            <person name="Szollosi G."/>
            <person name="Zifcakova L."/>
            <person name="Stursova M."/>
            <person name="Spatafora J.W."/>
            <person name="Tedersoo L."/>
            <person name="Vaario L.-M."/>
            <person name="Yamada A."/>
            <person name="Yan M."/>
            <person name="Wang P."/>
            <person name="Xu J."/>
            <person name="Bruns T."/>
            <person name="Baldrian P."/>
            <person name="Vilgalys R."/>
            <person name="Henrissat B."/>
            <person name="Grigoriev I.V."/>
            <person name="Hibbett D."/>
            <person name="Nagy L.G."/>
            <person name="Martin F.M."/>
        </authorList>
    </citation>
    <scope>NUCLEOTIDE SEQUENCE</scope>
    <source>
        <strain evidence="2">BED1</strain>
    </source>
</reference>
<keyword evidence="1" id="KW-0472">Membrane</keyword>
<dbReference type="Proteomes" id="UP001194468">
    <property type="component" value="Unassembled WGS sequence"/>
</dbReference>
<feature type="non-terminal residue" evidence="2">
    <location>
        <position position="1"/>
    </location>
</feature>
<accession>A0AAD4CAF9</accession>
<evidence type="ECO:0000313" key="3">
    <source>
        <dbReference type="Proteomes" id="UP001194468"/>
    </source>
</evidence>
<reference evidence="2" key="2">
    <citation type="journal article" date="2020" name="Nat. Commun.">
        <title>Large-scale genome sequencing of mycorrhizal fungi provides insights into the early evolution of symbiotic traits.</title>
        <authorList>
            <person name="Miyauchi S."/>
            <person name="Kiss E."/>
            <person name="Kuo A."/>
            <person name="Drula E."/>
            <person name="Kohler A."/>
            <person name="Sanchez-Garcia M."/>
            <person name="Morin E."/>
            <person name="Andreopoulos B."/>
            <person name="Barry K.W."/>
            <person name="Bonito G."/>
            <person name="Buee M."/>
            <person name="Carver A."/>
            <person name="Chen C."/>
            <person name="Cichocki N."/>
            <person name="Clum A."/>
            <person name="Culley D."/>
            <person name="Crous P.W."/>
            <person name="Fauchery L."/>
            <person name="Girlanda M."/>
            <person name="Hayes R.D."/>
            <person name="Keri Z."/>
            <person name="LaButti K."/>
            <person name="Lipzen A."/>
            <person name="Lombard V."/>
            <person name="Magnuson J."/>
            <person name="Maillard F."/>
            <person name="Murat C."/>
            <person name="Nolan M."/>
            <person name="Ohm R.A."/>
            <person name="Pangilinan J."/>
            <person name="Pereira M.F."/>
            <person name="Perotto S."/>
            <person name="Peter M."/>
            <person name="Pfister S."/>
            <person name="Riley R."/>
            <person name="Sitrit Y."/>
            <person name="Stielow J.B."/>
            <person name="Szollosi G."/>
            <person name="Zifcakova L."/>
            <person name="Stursova M."/>
            <person name="Spatafora J.W."/>
            <person name="Tedersoo L."/>
            <person name="Vaario L.M."/>
            <person name="Yamada A."/>
            <person name="Yan M."/>
            <person name="Wang P."/>
            <person name="Xu J."/>
            <person name="Bruns T."/>
            <person name="Baldrian P."/>
            <person name="Vilgalys R."/>
            <person name="Dunand C."/>
            <person name="Henrissat B."/>
            <person name="Grigoriev I.V."/>
            <person name="Hibbett D."/>
            <person name="Nagy L.G."/>
            <person name="Martin F.M."/>
        </authorList>
    </citation>
    <scope>NUCLEOTIDE SEQUENCE</scope>
    <source>
        <strain evidence="2">BED1</strain>
    </source>
</reference>
<keyword evidence="3" id="KW-1185">Reference proteome</keyword>
<dbReference type="AlphaFoldDB" id="A0AAD4CAF9"/>
<keyword evidence="1" id="KW-1133">Transmembrane helix</keyword>
<dbReference type="GO" id="GO:0015171">
    <property type="term" value="F:amino acid transmembrane transporter activity"/>
    <property type="evidence" value="ECO:0007669"/>
    <property type="project" value="TreeGrafter"/>
</dbReference>
<dbReference type="EMBL" id="WHUW01000001">
    <property type="protein sequence ID" value="KAF8452683.1"/>
    <property type="molecule type" value="Genomic_DNA"/>
</dbReference>